<evidence type="ECO:0000256" key="2">
    <source>
        <dbReference type="SAM" id="MobiDB-lite"/>
    </source>
</evidence>
<feature type="region of interest" description="Disordered" evidence="2">
    <location>
        <begin position="472"/>
        <end position="517"/>
    </location>
</feature>
<dbReference type="PANTHER" id="PTHR48125">
    <property type="entry name" value="LP07818P1"/>
    <property type="match status" value="1"/>
</dbReference>
<evidence type="ECO:0000313" key="4">
    <source>
        <dbReference type="Proteomes" id="UP000193067"/>
    </source>
</evidence>
<evidence type="ECO:0000313" key="3">
    <source>
        <dbReference type="EMBL" id="OSC96263.1"/>
    </source>
</evidence>
<feature type="region of interest" description="Disordered" evidence="2">
    <location>
        <begin position="889"/>
        <end position="915"/>
    </location>
</feature>
<feature type="region of interest" description="Disordered" evidence="2">
    <location>
        <begin position="239"/>
        <end position="288"/>
    </location>
</feature>
<dbReference type="EMBL" id="KZ084200">
    <property type="protein sequence ID" value="OSC96263.1"/>
    <property type="molecule type" value="Genomic_DNA"/>
</dbReference>
<evidence type="ECO:0000256" key="1">
    <source>
        <dbReference type="SAM" id="Coils"/>
    </source>
</evidence>
<feature type="coiled-coil region" evidence="1">
    <location>
        <begin position="369"/>
        <end position="410"/>
    </location>
</feature>
<proteinExistence type="predicted"/>
<name>A0A1Y2I6J4_TRAC3</name>
<keyword evidence="1" id="KW-0175">Coiled coil</keyword>
<dbReference type="Proteomes" id="UP000193067">
    <property type="component" value="Unassembled WGS sequence"/>
</dbReference>
<dbReference type="STRING" id="1353009.A0A1Y2I6J4"/>
<organism evidence="3 4">
    <name type="scientific">Trametes coccinea (strain BRFM310)</name>
    <name type="common">Pycnoporus coccineus</name>
    <dbReference type="NCBI Taxonomy" id="1353009"/>
    <lineage>
        <taxon>Eukaryota</taxon>
        <taxon>Fungi</taxon>
        <taxon>Dikarya</taxon>
        <taxon>Basidiomycota</taxon>
        <taxon>Agaricomycotina</taxon>
        <taxon>Agaricomycetes</taxon>
        <taxon>Polyporales</taxon>
        <taxon>Polyporaceae</taxon>
        <taxon>Trametes</taxon>
    </lineage>
</organism>
<feature type="region of interest" description="Disordered" evidence="2">
    <location>
        <begin position="1253"/>
        <end position="1376"/>
    </location>
</feature>
<feature type="compositionally biased region" description="Low complexity" evidence="2">
    <location>
        <begin position="889"/>
        <end position="900"/>
    </location>
</feature>
<feature type="compositionally biased region" description="Pro residues" evidence="2">
    <location>
        <begin position="248"/>
        <end position="279"/>
    </location>
</feature>
<feature type="compositionally biased region" description="Basic and acidic residues" evidence="2">
    <location>
        <begin position="1259"/>
        <end position="1273"/>
    </location>
</feature>
<sequence length="1376" mass="147610">MADQANAPPFVNTTFSPAGIQQVADHLLRDTAFAGNERRAKAMAMAYFASGAHDDGQHDYATKLHPLYRTFRHGYTEDEKHRWTDSRQDYLDAMMDMATTWDRFTTGVTWMLHSDATRRPNAPIEPTEATIHVYAPPSIINSVPSAPFALARAVQLFVEGTVLDAMKRWDNLTNKRAWSKAGPAANSRAPHPSLLPASDSTHFIFRGRPADTLEPLIQEYLSTRTAYVWSIYEPPPKTVPAQPSTTFAPPPTSTSPPTSTPPPTSTSPPTSTPPPPSTPPTSTILPTPARTEIAPVFFGTRLALTRSSPPVSEAPTRAALSCRQEKAPAVASSSLQSIFGNDGDPFAETDMLEALRHHSFESFDYTDQIRALERVIRQLNSNAFDQELELQRLRASITQLQEENSKLKEQNAMLVPEIFGLRLANIAKPRQHSAALAQTSADTVAAPIDDSDLDAVSTDSFSSVSSVATSVQSQARSETFSRSSTPGGTFGSPHRSRSGSQYNPVPRVTVQGPSRPTSAATVRSMTIESGVAFQMVNPGSPSRHRRLTPFGPATRHVLAYYNFDATMHRGLWDIEDNVLDDEWPEAVGRLLGTPDDEIIAAVVQAMMTDSSCSCDVLSVPNTRRRLPPVHNSSVASLRLSYTDPVALPNILANVSCPSLLIVCNTMLATPPGIVLVPEPTAVPVASSVVPVASSAVPVASPVVPVASPVVPVASPAVLVPEPPAVPVVSSVVPVASSVVPVASSIVPVASSIVPVASSIVPIASSILPVASPVVPVASPVVPVASPAVLVPEPPAVPVASSVVPVASSVVPITSTIPTGLPALPVAASIVPAVPPAFAVASSVAPLRSTTANVASPGIPALSPTTPITSSTASVANAAAVSAATPVATAAPPTTHVTSPAGVSGPSRTAMPAAPPAPAVRPPITLSYGPTSRVIAQPPAPTKRKEAPKIPAAQRAAITAASRNKQQQLQQELDTWYDGVQQFASQLSERYGHKPEHYMNLLFSGGAKMRKERKPNAYNAWSYAIAKEINEDAEPGEAQRMLSMQSERIDEYHALTDQEKAKFINQLQEERQSRKFGTRLTQAARTADMTRTGGEIEKLLYALKNRSGVEAFVCIVRNNNEFHAPPYWYFTDMRLDRFLRGRIRGWDCVTIASLSEAFSVAGCDFASYYTTSKDKADHIKGEIRDRIREMLCTETGNKKAVMNYVNHEKDVVLRYGVELVGYHPSFVNPSSLTSSLPTLRNLLAAIDDGTCHFRRVPPNELRKREQDHDAKVRAGEIAPRKKRSDAGKTHAKRQTAHDDGDGSNAEDALGGDEGPVAVPSLQETPTSAVDHQANGAVAPRKRGRPRKQPAPVTGDQDDREEPSRPSKRSRKIQSGQK</sequence>
<dbReference type="PANTHER" id="PTHR48125:SF10">
    <property type="entry name" value="OS12G0136300 PROTEIN"/>
    <property type="match status" value="1"/>
</dbReference>
<accession>A0A1Y2I6J4</accession>
<dbReference type="OrthoDB" id="2756427at2759"/>
<keyword evidence="4" id="KW-1185">Reference proteome</keyword>
<reference evidence="3 4" key="1">
    <citation type="journal article" date="2015" name="Biotechnol. Biofuels">
        <title>Enhanced degradation of softwood versus hardwood by the white-rot fungus Pycnoporus coccineus.</title>
        <authorList>
            <person name="Couturier M."/>
            <person name="Navarro D."/>
            <person name="Chevret D."/>
            <person name="Henrissat B."/>
            <person name="Piumi F."/>
            <person name="Ruiz-Duenas F.J."/>
            <person name="Martinez A.T."/>
            <person name="Grigoriev I.V."/>
            <person name="Riley R."/>
            <person name="Lipzen A."/>
            <person name="Berrin J.G."/>
            <person name="Master E.R."/>
            <person name="Rosso M.N."/>
        </authorList>
    </citation>
    <scope>NUCLEOTIDE SEQUENCE [LARGE SCALE GENOMIC DNA]</scope>
    <source>
        <strain evidence="3 4">BRFM310</strain>
    </source>
</reference>
<protein>
    <submittedName>
        <fullName evidence="3">Uncharacterized protein</fullName>
    </submittedName>
</protein>
<gene>
    <name evidence="3" type="ORF">PYCCODRAFT_1429195</name>
</gene>
<feature type="compositionally biased region" description="Polar residues" evidence="2">
    <location>
        <begin position="475"/>
        <end position="487"/>
    </location>
</feature>